<keyword evidence="2" id="KW-0732">Signal</keyword>
<dbReference type="EMBL" id="PYGK01000022">
    <property type="protein sequence ID" value="PSL22420.1"/>
    <property type="molecule type" value="Genomic_DNA"/>
</dbReference>
<evidence type="ECO:0000313" key="3">
    <source>
        <dbReference type="EMBL" id="PSL22420.1"/>
    </source>
</evidence>
<feature type="compositionally biased region" description="Polar residues" evidence="1">
    <location>
        <begin position="193"/>
        <end position="222"/>
    </location>
</feature>
<evidence type="ECO:0000256" key="2">
    <source>
        <dbReference type="SAM" id="SignalP"/>
    </source>
</evidence>
<evidence type="ECO:0000256" key="1">
    <source>
        <dbReference type="SAM" id="MobiDB-lite"/>
    </source>
</evidence>
<comment type="caution">
    <text evidence="3">The sequence shown here is derived from an EMBL/GenBank/DDBJ whole genome shotgun (WGS) entry which is preliminary data.</text>
</comment>
<feature type="compositionally biased region" description="Polar residues" evidence="1">
    <location>
        <begin position="119"/>
        <end position="136"/>
    </location>
</feature>
<proteinExistence type="predicted"/>
<dbReference type="RefSeq" id="WP_146154537.1">
    <property type="nucleotide sequence ID" value="NZ_PYGK01000022.1"/>
</dbReference>
<keyword evidence="4" id="KW-1185">Reference proteome</keyword>
<sequence>MRSISRKRTNLLLFCILLLTFTGNLYAQQYEKAIVKISQTPVDITSLAKTIAKQTGLQYSLNMQNASLRKHITLKTGNWHLSDILKQVQQQAGLNYRILGDHILFMDYQPPVNKSITTSTTGVPSLPSNAINQSLKAGNDKASKAVKSSTSSASQLKSTAKTTTVTNVTKNTSSEKTNISKATAKTVPATKASQTADSSDAGATSNTTTPARKQDSITSSSKGISAVGSQAIDNKGSLLLPLPPAYTVSSYTPKMFSLTLFDNTDNTNNKTTPVIRNTVQPLMKSIAMAKEKKQKEHNGRQRNRSSGAERINADDVAWYQPTVKTGFSTDEILYLNASLMAGIKYVYGIISYGYAFPGGRFRWGAGIPLRLNETQQLSVIFTTGTLNRRTSPDSAIIYGVKEQLTRYGAGWSKTVSPRITFQAQFHYNILKKTSDSTSVYAQTKAGDYQHFGYGKAPYTLSESYGAYSYGQNYSTAGDFKRWIGIQLSLFYKIF</sequence>
<dbReference type="AlphaFoldDB" id="A0A2P8FL23"/>
<feature type="compositionally biased region" description="Low complexity" evidence="1">
    <location>
        <begin position="145"/>
        <end position="174"/>
    </location>
</feature>
<gene>
    <name evidence="3" type="ORF">CLV42_12246</name>
</gene>
<name>A0A2P8FL23_9BACT</name>
<feature type="compositionally biased region" description="Low complexity" evidence="1">
    <location>
        <begin position="181"/>
        <end position="192"/>
    </location>
</feature>
<dbReference type="OrthoDB" id="645795at2"/>
<accession>A0A2P8FL23</accession>
<feature type="signal peptide" evidence="2">
    <location>
        <begin position="1"/>
        <end position="27"/>
    </location>
</feature>
<reference evidence="3 4" key="1">
    <citation type="submission" date="2018-03" db="EMBL/GenBank/DDBJ databases">
        <title>Genomic Encyclopedia of Archaeal and Bacterial Type Strains, Phase II (KMG-II): from individual species to whole genera.</title>
        <authorList>
            <person name="Goeker M."/>
        </authorList>
    </citation>
    <scope>NUCLEOTIDE SEQUENCE [LARGE SCALE GENOMIC DNA]</scope>
    <source>
        <strain evidence="3 4">DSM 18107</strain>
    </source>
</reference>
<evidence type="ECO:0008006" key="5">
    <source>
        <dbReference type="Google" id="ProtNLM"/>
    </source>
</evidence>
<evidence type="ECO:0000313" key="4">
    <source>
        <dbReference type="Proteomes" id="UP000240978"/>
    </source>
</evidence>
<feature type="chain" id="PRO_5015119964" description="Secretin/TonB short N-terminal domain-containing protein" evidence="2">
    <location>
        <begin position="28"/>
        <end position="494"/>
    </location>
</feature>
<dbReference type="Proteomes" id="UP000240978">
    <property type="component" value="Unassembled WGS sequence"/>
</dbReference>
<protein>
    <recommendedName>
        <fullName evidence="5">Secretin/TonB short N-terminal domain-containing protein</fullName>
    </recommendedName>
</protein>
<feature type="region of interest" description="Disordered" evidence="1">
    <location>
        <begin position="119"/>
        <end position="222"/>
    </location>
</feature>
<organism evidence="3 4">
    <name type="scientific">Chitinophaga ginsengisoli</name>
    <dbReference type="NCBI Taxonomy" id="363837"/>
    <lineage>
        <taxon>Bacteria</taxon>
        <taxon>Pseudomonadati</taxon>
        <taxon>Bacteroidota</taxon>
        <taxon>Chitinophagia</taxon>
        <taxon>Chitinophagales</taxon>
        <taxon>Chitinophagaceae</taxon>
        <taxon>Chitinophaga</taxon>
    </lineage>
</organism>